<dbReference type="OrthoDB" id="3238634at2759"/>
<sequence>SQDRRHVFPINATTERLRSTRRRGIYTFNPVYHYENPYRNTLGTEMRHLILQNPNLQMFRDFFFFTYSYGTKVRLDHRDYHQQIQASFDDIDFDLFDLNNLYLDVGLQLGVQSATGLWMTEGTRSPVLNLFFTRVNTSNRYYRYDPFANNSNIGGCKYTPNTPEGNGIYRLLQFQCYHTIKSTFYLRETTGFRHNAFDLSADKMLRKRNQVNRVFDGANAALVQLQDETFPARAEFTCCFMDALRLLNNMPNEVERIIRHEPGILCFIDTSIVSQFLRNLLYSYRRAYDSIANQADLLRSNESLTMIAVLAYLYNGLFSRPYDWSTWRPVIRMLDRNRFEHSSLFQLVNGAMVFDIRSRRWLMAEQLLRDELLNIFPDSVRFIETYHRVHRHVPHPEAEERPAERRRARSPEADILPEEAQRLLRGRRRERKEAPIRDNLDAYFGINEAEEHPALPFDLPLLAPDVRNIEDYLHDPVQLHLQINFHPFVYTVSRAPFRSYINMLQTIGSNQAAADTMIAGLVNEIFNNPASQIPQDYFNEGHDANEITLQTLQDEHLFFTTFRHNAISFRRQFNIDSVFFFFPNPEAFPVGPDFVTVFEAARAIKHVHARQAYLYWQANLLEAGREYNKNRIAIAAGAWCVGKIRELSNIKTRVRDLARTRT</sequence>
<dbReference type="EMBL" id="PJQM01004151">
    <property type="protein sequence ID" value="RCH85521.1"/>
    <property type="molecule type" value="Genomic_DNA"/>
</dbReference>
<organism evidence="2 3">
    <name type="scientific">Rhizopus stolonifer</name>
    <name type="common">Rhizopus nigricans</name>
    <dbReference type="NCBI Taxonomy" id="4846"/>
    <lineage>
        <taxon>Eukaryota</taxon>
        <taxon>Fungi</taxon>
        <taxon>Fungi incertae sedis</taxon>
        <taxon>Mucoromycota</taxon>
        <taxon>Mucoromycotina</taxon>
        <taxon>Mucoromycetes</taxon>
        <taxon>Mucorales</taxon>
        <taxon>Mucorineae</taxon>
        <taxon>Rhizopodaceae</taxon>
        <taxon>Rhizopus</taxon>
    </lineage>
</organism>
<reference evidence="2 3" key="1">
    <citation type="journal article" date="2018" name="G3 (Bethesda)">
        <title>Phylogenetic and Phylogenomic Definition of Rhizopus Species.</title>
        <authorList>
            <person name="Gryganskyi A.P."/>
            <person name="Golan J."/>
            <person name="Dolatabadi S."/>
            <person name="Mondo S."/>
            <person name="Robb S."/>
            <person name="Idnurm A."/>
            <person name="Muszewska A."/>
            <person name="Steczkiewicz K."/>
            <person name="Masonjones S."/>
            <person name="Liao H.L."/>
            <person name="Gajdeczka M.T."/>
            <person name="Anike F."/>
            <person name="Vuek A."/>
            <person name="Anishchenko I.M."/>
            <person name="Voigt K."/>
            <person name="de Hoog G.S."/>
            <person name="Smith M.E."/>
            <person name="Heitman J."/>
            <person name="Vilgalys R."/>
            <person name="Stajich J.E."/>
        </authorList>
    </citation>
    <scope>NUCLEOTIDE SEQUENCE [LARGE SCALE GENOMIC DNA]</scope>
    <source>
        <strain evidence="2 3">LSU 92-RS-03</strain>
    </source>
</reference>
<accession>A0A367J710</accession>
<feature type="compositionally biased region" description="Basic and acidic residues" evidence="1">
    <location>
        <begin position="394"/>
        <end position="412"/>
    </location>
</feature>
<dbReference type="AlphaFoldDB" id="A0A367J710"/>
<protein>
    <submittedName>
        <fullName evidence="2">Uncharacterized protein</fullName>
    </submittedName>
</protein>
<keyword evidence="3" id="KW-1185">Reference proteome</keyword>
<proteinExistence type="predicted"/>
<feature type="non-terminal residue" evidence="2">
    <location>
        <position position="662"/>
    </location>
</feature>
<dbReference type="Proteomes" id="UP000253551">
    <property type="component" value="Unassembled WGS sequence"/>
</dbReference>
<feature type="non-terminal residue" evidence="2">
    <location>
        <position position="1"/>
    </location>
</feature>
<evidence type="ECO:0000256" key="1">
    <source>
        <dbReference type="SAM" id="MobiDB-lite"/>
    </source>
</evidence>
<comment type="caution">
    <text evidence="2">The sequence shown here is derived from an EMBL/GenBank/DDBJ whole genome shotgun (WGS) entry which is preliminary data.</text>
</comment>
<dbReference type="STRING" id="4846.A0A367J710"/>
<evidence type="ECO:0000313" key="2">
    <source>
        <dbReference type="EMBL" id="RCH85521.1"/>
    </source>
</evidence>
<evidence type="ECO:0000313" key="3">
    <source>
        <dbReference type="Proteomes" id="UP000253551"/>
    </source>
</evidence>
<gene>
    <name evidence="2" type="ORF">CU098_002906</name>
</gene>
<name>A0A367J710_RHIST</name>
<feature type="region of interest" description="Disordered" evidence="1">
    <location>
        <begin position="393"/>
        <end position="412"/>
    </location>
</feature>